<name>A0ABP6LQ44_9ACTN</name>
<evidence type="ECO:0000256" key="7">
    <source>
        <dbReference type="ARBA" id="ARBA00023251"/>
    </source>
</evidence>
<comment type="similarity">
    <text evidence="2">Belongs to the ABC-2 integral membrane protein family.</text>
</comment>
<dbReference type="InterPro" id="IPR051328">
    <property type="entry name" value="T7SS_ABC-Transporter"/>
</dbReference>
<keyword evidence="4 8" id="KW-0812">Transmembrane</keyword>
<keyword evidence="6 8" id="KW-0472">Membrane</keyword>
<evidence type="ECO:0000256" key="3">
    <source>
        <dbReference type="ARBA" id="ARBA00022475"/>
    </source>
</evidence>
<accession>A0ABP6LQ44</accession>
<sequence length="250" mass="26073">MRQWWALSMRVMASIARNGEFVTALLSPVLLAVCFYLPMRSMMNQAPGMDYAAFLMPIITLQSVAFAASAAAIRVAMDRVNRINIRFRSLPMPLLLPASARLAANAALLIVSLACAVVVSVVIGWRPGAGISGTVGLLALAFGVGIGLVLLADGIGLLAGSPAATSQVLALPVLVLGMLSSGFMPAERFPQWIAPFVRHQPISRFAEAMRAFNDGTATAAVIAPAVWWCAGLLVLGAALVVAGTTKGADS</sequence>
<keyword evidence="11" id="KW-1185">Reference proteome</keyword>
<evidence type="ECO:0000256" key="4">
    <source>
        <dbReference type="ARBA" id="ARBA00022692"/>
    </source>
</evidence>
<comment type="subcellular location">
    <subcellularLocation>
        <location evidence="1">Cell membrane</location>
        <topology evidence="1">Multi-pass membrane protein</topology>
    </subcellularLocation>
</comment>
<evidence type="ECO:0000259" key="9">
    <source>
        <dbReference type="Pfam" id="PF01061"/>
    </source>
</evidence>
<dbReference type="InterPro" id="IPR000412">
    <property type="entry name" value="ABC_2_transport"/>
</dbReference>
<dbReference type="InterPro" id="IPR013525">
    <property type="entry name" value="ABC2_TM"/>
</dbReference>
<proteinExistence type="inferred from homology"/>
<evidence type="ECO:0000256" key="8">
    <source>
        <dbReference type="SAM" id="Phobius"/>
    </source>
</evidence>
<dbReference type="RefSeq" id="WP_290706062.1">
    <property type="nucleotide sequence ID" value="NZ_BAAAVS010000060.1"/>
</dbReference>
<feature type="transmembrane region" description="Helical" evidence="8">
    <location>
        <begin position="21"/>
        <end position="39"/>
    </location>
</feature>
<evidence type="ECO:0000313" key="11">
    <source>
        <dbReference type="Proteomes" id="UP001501035"/>
    </source>
</evidence>
<feature type="transmembrane region" description="Helical" evidence="8">
    <location>
        <begin position="219"/>
        <end position="242"/>
    </location>
</feature>
<keyword evidence="5 8" id="KW-1133">Transmembrane helix</keyword>
<protein>
    <submittedName>
        <fullName evidence="10">Antibiotic transporter</fullName>
    </submittedName>
</protein>
<feature type="transmembrane region" description="Helical" evidence="8">
    <location>
        <begin position="131"/>
        <end position="152"/>
    </location>
</feature>
<comment type="caution">
    <text evidence="10">The sequence shown here is derived from an EMBL/GenBank/DDBJ whole genome shotgun (WGS) entry which is preliminary data.</text>
</comment>
<feature type="transmembrane region" description="Helical" evidence="8">
    <location>
        <begin position="164"/>
        <end position="184"/>
    </location>
</feature>
<dbReference type="EMBL" id="BAAAVS010000060">
    <property type="protein sequence ID" value="GAA3048754.1"/>
    <property type="molecule type" value="Genomic_DNA"/>
</dbReference>
<dbReference type="Proteomes" id="UP001501035">
    <property type="component" value="Unassembled WGS sequence"/>
</dbReference>
<feature type="domain" description="ABC-2 type transporter transmembrane" evidence="9">
    <location>
        <begin position="2"/>
        <end position="211"/>
    </location>
</feature>
<evidence type="ECO:0000256" key="5">
    <source>
        <dbReference type="ARBA" id="ARBA00022989"/>
    </source>
</evidence>
<evidence type="ECO:0000256" key="2">
    <source>
        <dbReference type="ARBA" id="ARBA00007783"/>
    </source>
</evidence>
<evidence type="ECO:0000256" key="6">
    <source>
        <dbReference type="ARBA" id="ARBA00023136"/>
    </source>
</evidence>
<dbReference type="PIRSF" id="PIRSF006648">
    <property type="entry name" value="DrrB"/>
    <property type="match status" value="1"/>
</dbReference>
<evidence type="ECO:0000313" key="10">
    <source>
        <dbReference type="EMBL" id="GAA3048754.1"/>
    </source>
</evidence>
<gene>
    <name evidence="10" type="ORF">GCM10010528_29860</name>
</gene>
<dbReference type="PANTHER" id="PTHR43077:SF8">
    <property type="entry name" value="DOXORUBICIN RESISTANCE ABC TRANSPORTER PERMEASE PROTEIN DRRB"/>
    <property type="match status" value="1"/>
</dbReference>
<dbReference type="Pfam" id="PF01061">
    <property type="entry name" value="ABC2_membrane"/>
    <property type="match status" value="1"/>
</dbReference>
<feature type="transmembrane region" description="Helical" evidence="8">
    <location>
        <begin position="51"/>
        <end position="77"/>
    </location>
</feature>
<evidence type="ECO:0000256" key="1">
    <source>
        <dbReference type="ARBA" id="ARBA00004651"/>
    </source>
</evidence>
<dbReference type="PANTHER" id="PTHR43077">
    <property type="entry name" value="TRANSPORT PERMEASE YVFS-RELATED"/>
    <property type="match status" value="1"/>
</dbReference>
<reference evidence="11" key="1">
    <citation type="journal article" date="2019" name="Int. J. Syst. Evol. Microbiol.">
        <title>The Global Catalogue of Microorganisms (GCM) 10K type strain sequencing project: providing services to taxonomists for standard genome sequencing and annotation.</title>
        <authorList>
            <consortium name="The Broad Institute Genomics Platform"/>
            <consortium name="The Broad Institute Genome Sequencing Center for Infectious Disease"/>
            <person name="Wu L."/>
            <person name="Ma J."/>
        </authorList>
    </citation>
    <scope>NUCLEOTIDE SEQUENCE [LARGE SCALE GENOMIC DNA]</scope>
    <source>
        <strain evidence="11">JCM 14234</strain>
    </source>
</reference>
<feature type="transmembrane region" description="Helical" evidence="8">
    <location>
        <begin position="98"/>
        <end position="125"/>
    </location>
</feature>
<keyword evidence="3" id="KW-1003">Cell membrane</keyword>
<keyword evidence="7" id="KW-0046">Antibiotic resistance</keyword>
<organism evidence="10 11">
    <name type="scientific">Gordonia defluvii</name>
    <dbReference type="NCBI Taxonomy" id="283718"/>
    <lineage>
        <taxon>Bacteria</taxon>
        <taxon>Bacillati</taxon>
        <taxon>Actinomycetota</taxon>
        <taxon>Actinomycetes</taxon>
        <taxon>Mycobacteriales</taxon>
        <taxon>Gordoniaceae</taxon>
        <taxon>Gordonia</taxon>
    </lineage>
</organism>